<comment type="subcellular location">
    <subcellularLocation>
        <location evidence="1">Membrane</location>
    </subcellularLocation>
</comment>
<dbReference type="Pfam" id="PF07686">
    <property type="entry name" value="V-set"/>
    <property type="match status" value="3"/>
</dbReference>
<feature type="domain" description="Immunoglobulin" evidence="5">
    <location>
        <begin position="327"/>
        <end position="428"/>
    </location>
</feature>
<dbReference type="GO" id="GO:0005886">
    <property type="term" value="C:plasma membrane"/>
    <property type="evidence" value="ECO:0007669"/>
    <property type="project" value="TreeGrafter"/>
</dbReference>
<reference evidence="6" key="1">
    <citation type="submission" date="2021-01" db="EMBL/GenBank/DDBJ databases">
        <title>A chromosome-scale assembly of European eel, Anguilla anguilla.</title>
        <authorList>
            <person name="Henkel C."/>
            <person name="Jong-Raadsen S.A."/>
            <person name="Dufour S."/>
            <person name="Weltzien F.-A."/>
            <person name="Palstra A.P."/>
            <person name="Pelster B."/>
            <person name="Spaink H.P."/>
            <person name="Van Den Thillart G.E."/>
            <person name="Jansen H."/>
            <person name="Zahm M."/>
            <person name="Klopp C."/>
            <person name="Cedric C."/>
            <person name="Louis A."/>
            <person name="Berthelot C."/>
            <person name="Parey E."/>
            <person name="Roest Crollius H."/>
            <person name="Montfort J."/>
            <person name="Robinson-Rechavi M."/>
            <person name="Bucao C."/>
            <person name="Bouchez O."/>
            <person name="Gislard M."/>
            <person name="Lluch J."/>
            <person name="Milhes M."/>
            <person name="Lampietro C."/>
            <person name="Lopez Roques C."/>
            <person name="Donnadieu C."/>
            <person name="Braasch I."/>
            <person name="Desvignes T."/>
            <person name="Postlethwait J."/>
            <person name="Bobe J."/>
            <person name="Guiguen Y."/>
            <person name="Dirks R."/>
        </authorList>
    </citation>
    <scope>NUCLEOTIDE SEQUENCE</scope>
    <source>
        <strain evidence="6">Tag_6206</strain>
        <tissue evidence="6">Liver</tissue>
    </source>
</reference>
<dbReference type="InterPro" id="IPR013106">
    <property type="entry name" value="Ig_V-set"/>
</dbReference>
<dbReference type="CDD" id="cd05716">
    <property type="entry name" value="IgV_pIgR_like"/>
    <property type="match status" value="3"/>
</dbReference>
<dbReference type="InterPro" id="IPR050671">
    <property type="entry name" value="CD300_family_receptors"/>
</dbReference>
<evidence type="ECO:0000256" key="4">
    <source>
        <dbReference type="SAM" id="Phobius"/>
    </source>
</evidence>
<keyword evidence="3 4" id="KW-0472">Membrane</keyword>
<evidence type="ECO:0000313" key="6">
    <source>
        <dbReference type="EMBL" id="KAG5849786.1"/>
    </source>
</evidence>
<keyword evidence="7" id="KW-1185">Reference proteome</keyword>
<feature type="domain" description="Immunoglobulin" evidence="5">
    <location>
        <begin position="217"/>
        <end position="318"/>
    </location>
</feature>
<comment type="caution">
    <text evidence="6">The sequence shown here is derived from an EMBL/GenBank/DDBJ whole genome shotgun (WGS) entry which is preliminary data.</text>
</comment>
<feature type="domain" description="Immunoglobulin" evidence="5">
    <location>
        <begin position="130"/>
        <end position="208"/>
    </location>
</feature>
<feature type="transmembrane region" description="Helical" evidence="4">
    <location>
        <begin position="462"/>
        <end position="484"/>
    </location>
</feature>
<keyword evidence="2 4" id="KW-0812">Transmembrane</keyword>
<evidence type="ECO:0000256" key="2">
    <source>
        <dbReference type="ARBA" id="ARBA00022692"/>
    </source>
</evidence>
<dbReference type="EMBL" id="JAFIRN010000004">
    <property type="protein sequence ID" value="KAG5849786.1"/>
    <property type="molecule type" value="Genomic_DNA"/>
</dbReference>
<dbReference type="InterPro" id="IPR036179">
    <property type="entry name" value="Ig-like_dom_sf"/>
</dbReference>
<accession>A0A9D3MKV3</accession>
<dbReference type="GO" id="GO:0004888">
    <property type="term" value="F:transmembrane signaling receptor activity"/>
    <property type="evidence" value="ECO:0007669"/>
    <property type="project" value="TreeGrafter"/>
</dbReference>
<evidence type="ECO:0000256" key="3">
    <source>
        <dbReference type="ARBA" id="ARBA00023136"/>
    </source>
</evidence>
<evidence type="ECO:0000259" key="5">
    <source>
        <dbReference type="SMART" id="SM00409"/>
    </source>
</evidence>
<dbReference type="AlphaFoldDB" id="A0A9D3MKV3"/>
<dbReference type="SMART" id="SM00409">
    <property type="entry name" value="IG"/>
    <property type="match status" value="4"/>
</dbReference>
<dbReference type="PANTHER" id="PTHR11860:SF87">
    <property type="entry name" value="CMRF35-LIKE MOLECULE 8"/>
    <property type="match status" value="1"/>
</dbReference>
<name>A0A9D3MKV3_ANGAN</name>
<dbReference type="Gene3D" id="2.60.40.10">
    <property type="entry name" value="Immunoglobulins"/>
    <property type="match status" value="4"/>
</dbReference>
<organism evidence="6 7">
    <name type="scientific">Anguilla anguilla</name>
    <name type="common">European freshwater eel</name>
    <name type="synonym">Muraena anguilla</name>
    <dbReference type="NCBI Taxonomy" id="7936"/>
    <lineage>
        <taxon>Eukaryota</taxon>
        <taxon>Metazoa</taxon>
        <taxon>Chordata</taxon>
        <taxon>Craniata</taxon>
        <taxon>Vertebrata</taxon>
        <taxon>Euteleostomi</taxon>
        <taxon>Actinopterygii</taxon>
        <taxon>Neopterygii</taxon>
        <taxon>Teleostei</taxon>
        <taxon>Anguilliformes</taxon>
        <taxon>Anguillidae</taxon>
        <taxon>Anguilla</taxon>
    </lineage>
</organism>
<sequence length="492" mass="53854">MSVSGSSPAAPAGSASVWTQGRVSAQKGGSVSIPCRYAQQYKDSVKYWCRVVLWPTCIVLQRTDSPQGRAGLSITDDPAQQVFTVTMTNLQLWDTNKYWCAVKIKGIDTPDARAGVFLSVTRGSASVWTQGRVSAQKGGSVSIPCRYAKQYKDSVKAGLSITDDPAQQVFTVTMTNLQLWDTNKYWCGVKIKGIDTPDARAGVFLSVTRGSASVWTQGRVSAQKGGSVSIPCRYAQQYKDSVKYWCRGALWPTCIVLQRTDSPQGRAGLSITDDPAQQVFTVTMTNLQLWDTNKYWCAVKIKGIDTPDARAGVFLSVTRGSASVWTQGRVSAQKGGSVSIPCRYAQQYKDSVKYWCRGVLWPTCIVLQRTDSPQGRAGLSITDDPAQQVFTVTMTNLQLWDTNKYWCGVKIKGIDTPDARAGVFLSVTRARPGPPATPSAPASRAVLNRADPQSLGQNSLRWWQSLLVACGVLLLVATVAMVTWKTWRRRGE</sequence>
<dbReference type="Proteomes" id="UP001044222">
    <property type="component" value="Unassembled WGS sequence"/>
</dbReference>
<proteinExistence type="predicted"/>
<keyword evidence="4" id="KW-1133">Transmembrane helix</keyword>
<protein>
    <recommendedName>
        <fullName evidence="5">Immunoglobulin domain-containing protein</fullName>
    </recommendedName>
</protein>
<dbReference type="InterPro" id="IPR013783">
    <property type="entry name" value="Ig-like_fold"/>
</dbReference>
<gene>
    <name evidence="6" type="ORF">ANANG_G00075410</name>
</gene>
<dbReference type="SUPFAM" id="SSF48726">
    <property type="entry name" value="Immunoglobulin"/>
    <property type="match status" value="4"/>
</dbReference>
<feature type="domain" description="Immunoglobulin" evidence="5">
    <location>
        <begin position="20"/>
        <end position="121"/>
    </location>
</feature>
<dbReference type="PANTHER" id="PTHR11860">
    <property type="entry name" value="POLYMERIC-IMMUNOGLOBULIN RECEPTOR"/>
    <property type="match status" value="1"/>
</dbReference>
<evidence type="ECO:0000313" key="7">
    <source>
        <dbReference type="Proteomes" id="UP001044222"/>
    </source>
</evidence>
<evidence type="ECO:0000256" key="1">
    <source>
        <dbReference type="ARBA" id="ARBA00004370"/>
    </source>
</evidence>
<dbReference type="InterPro" id="IPR003599">
    <property type="entry name" value="Ig_sub"/>
</dbReference>